<comment type="similarity">
    <text evidence="1 4">Belongs to the bacterial flagellin family.</text>
</comment>
<accession>A0A850Q6U1</accession>
<dbReference type="GO" id="GO:0005198">
    <property type="term" value="F:structural molecule activity"/>
    <property type="evidence" value="ECO:0007669"/>
    <property type="project" value="UniProtKB-UniRule"/>
</dbReference>
<keyword evidence="7" id="KW-0969">Cilium</keyword>
<dbReference type="AlphaFoldDB" id="A0A850Q6U1"/>
<evidence type="ECO:0000259" key="5">
    <source>
        <dbReference type="Pfam" id="PF00669"/>
    </source>
</evidence>
<dbReference type="Pfam" id="PF00669">
    <property type="entry name" value="Flagellin_N"/>
    <property type="match status" value="1"/>
</dbReference>
<dbReference type="InterPro" id="IPR001492">
    <property type="entry name" value="Flagellin"/>
</dbReference>
<feature type="domain" description="Flagellin C-terminal" evidence="6">
    <location>
        <begin position="409"/>
        <end position="494"/>
    </location>
</feature>
<evidence type="ECO:0000256" key="4">
    <source>
        <dbReference type="RuleBase" id="RU362073"/>
    </source>
</evidence>
<dbReference type="SUPFAM" id="SSF64518">
    <property type="entry name" value="Phase 1 flagellin"/>
    <property type="match status" value="1"/>
</dbReference>
<dbReference type="GO" id="GO:0005576">
    <property type="term" value="C:extracellular region"/>
    <property type="evidence" value="ECO:0007669"/>
    <property type="project" value="UniProtKB-SubCell"/>
</dbReference>
<gene>
    <name evidence="7" type="ORF">HJ536_01855</name>
</gene>
<dbReference type="InterPro" id="IPR001029">
    <property type="entry name" value="Flagellin_N"/>
</dbReference>
<dbReference type="EMBL" id="JABCJE010000001">
    <property type="protein sequence ID" value="NVO22089.1"/>
    <property type="molecule type" value="Genomic_DNA"/>
</dbReference>
<dbReference type="Pfam" id="PF07196">
    <property type="entry name" value="Flagellin_IN"/>
    <property type="match status" value="2"/>
</dbReference>
<evidence type="ECO:0000313" key="7">
    <source>
        <dbReference type="EMBL" id="NVO22089.1"/>
    </source>
</evidence>
<dbReference type="Proteomes" id="UP000592216">
    <property type="component" value="Unassembled WGS sequence"/>
</dbReference>
<keyword evidence="3 4" id="KW-0975">Bacterial flagellum</keyword>
<sequence>MAIINTNIGAINAQASLSRVNTDMETAMERLSTGMRINSAKDDSAGMAIAEKMTSQIMGLNQAVRNANDGKNLLDTTEGAQVEVSSMLQRLRELAVQSSNDTNTAGDRGNISAEGSQLITEINRVATDTTFNGMKILDGTFTGKQLQIGADTGQTIEVHVDSVHTTEIGAQTLSTQVKINQATVDDAQATNGIAQEDLKITGHTGSTTVVGTANMSAKDLAAAVNKVSASTGVDATAETNVKLSGLTGTGNITFKVNGESIGEVAVTDTTDLRGLRDAINNKAGTTGVTAKMGDDNSQIILTDKLGNDIKISEYADNAATDSDMTVTALDRDGNSDGTSIVTLAGTGAAGSDSATVVGQVEFTSMKAFSVGGENAGADVDFLDADSNTSSLSKVSDIDLTTAEGASKAIKVLDVALSKVSQSRSDLGAVSNRLDSTISNLTNITVNVEAARSQIADADFAKESSDLARGKILSQAATSMLAQANASNQNVLSLLRG</sequence>
<reference evidence="7 8" key="1">
    <citation type="submission" date="2020-04" db="EMBL/GenBank/DDBJ databases">
        <title>Donghicola sp., a member of the Rhodobacteraceae family isolated from mangrove forest in Thailand.</title>
        <authorList>
            <person name="Charoenyingcharoen P."/>
            <person name="Yukphan P."/>
        </authorList>
    </citation>
    <scope>NUCLEOTIDE SEQUENCE [LARGE SCALE GENOMIC DNA]</scope>
    <source>
        <strain evidence="7 8">B5-SW-15</strain>
    </source>
</reference>
<dbReference type="Gene3D" id="2.170.280.10">
    <property type="entry name" value="f41 fragment of flagellin, middle domain"/>
    <property type="match status" value="1"/>
</dbReference>
<keyword evidence="2 4" id="KW-0964">Secreted</keyword>
<dbReference type="Gene3D" id="1.20.1330.10">
    <property type="entry name" value="f41 fragment of flagellin, N-terminal domain"/>
    <property type="match status" value="1"/>
</dbReference>
<keyword evidence="7" id="KW-0966">Cell projection</keyword>
<keyword evidence="7" id="KW-0282">Flagellum</keyword>
<evidence type="ECO:0000259" key="6">
    <source>
        <dbReference type="Pfam" id="PF00700"/>
    </source>
</evidence>
<dbReference type="PANTHER" id="PTHR42792">
    <property type="entry name" value="FLAGELLIN"/>
    <property type="match status" value="1"/>
</dbReference>
<comment type="function">
    <text evidence="4">Flagellin is the subunit protein which polymerizes to form the filaments of bacterial flagella.</text>
</comment>
<dbReference type="PANTHER" id="PTHR42792:SF2">
    <property type="entry name" value="FLAGELLIN"/>
    <property type="match status" value="1"/>
</dbReference>
<organism evidence="7 8">
    <name type="scientific">Donghicola mangrovi</name>
    <dbReference type="NCBI Taxonomy" id="2729614"/>
    <lineage>
        <taxon>Bacteria</taxon>
        <taxon>Pseudomonadati</taxon>
        <taxon>Pseudomonadota</taxon>
        <taxon>Alphaproteobacteria</taxon>
        <taxon>Rhodobacterales</taxon>
        <taxon>Roseobacteraceae</taxon>
        <taxon>Donghicola</taxon>
    </lineage>
</organism>
<dbReference type="PRINTS" id="PR00207">
    <property type="entry name" value="FLAGELLIN"/>
</dbReference>
<dbReference type="InterPro" id="IPR042187">
    <property type="entry name" value="Flagellin_C_sub2"/>
</dbReference>
<protein>
    <recommendedName>
        <fullName evidence="4">Flagellin</fullName>
    </recommendedName>
</protein>
<name>A0A850Q6U1_9RHOB</name>
<dbReference type="InterPro" id="IPR046358">
    <property type="entry name" value="Flagellin_C"/>
</dbReference>
<evidence type="ECO:0000256" key="3">
    <source>
        <dbReference type="ARBA" id="ARBA00023143"/>
    </source>
</evidence>
<evidence type="ECO:0000256" key="2">
    <source>
        <dbReference type="ARBA" id="ARBA00022525"/>
    </source>
</evidence>
<dbReference type="Gene3D" id="6.10.280.190">
    <property type="match status" value="1"/>
</dbReference>
<dbReference type="Gene3D" id="2.30.220.10">
    <property type="entry name" value="f41 fragment of flagellin, C-terminal domain"/>
    <property type="match status" value="1"/>
</dbReference>
<comment type="subcellular location">
    <subcellularLocation>
        <location evidence="4">Secreted</location>
    </subcellularLocation>
    <subcellularLocation>
        <location evidence="4">Bacterial flagellum</location>
    </subcellularLocation>
</comment>
<evidence type="ECO:0000256" key="1">
    <source>
        <dbReference type="ARBA" id="ARBA00005709"/>
    </source>
</evidence>
<dbReference type="Pfam" id="PF00700">
    <property type="entry name" value="Flagellin_C"/>
    <property type="match status" value="1"/>
</dbReference>
<dbReference type="Gene3D" id="6.10.10.10">
    <property type="entry name" value="Flagellar export chaperone, C-terminal domain"/>
    <property type="match status" value="1"/>
</dbReference>
<proteinExistence type="inferred from homology"/>
<dbReference type="GO" id="GO:0009288">
    <property type="term" value="C:bacterial-type flagellum"/>
    <property type="evidence" value="ECO:0007669"/>
    <property type="project" value="UniProtKB-SubCell"/>
</dbReference>
<dbReference type="InterPro" id="IPR010810">
    <property type="entry name" value="Flagellin_hook_IN_motif"/>
</dbReference>
<dbReference type="RefSeq" id="WP_177156464.1">
    <property type="nucleotide sequence ID" value="NZ_JABCJE010000001.1"/>
</dbReference>
<evidence type="ECO:0000313" key="8">
    <source>
        <dbReference type="Proteomes" id="UP000592216"/>
    </source>
</evidence>
<feature type="domain" description="Flagellin N-terminal" evidence="5">
    <location>
        <begin position="4"/>
        <end position="142"/>
    </location>
</feature>
<comment type="caution">
    <text evidence="7">The sequence shown here is derived from an EMBL/GenBank/DDBJ whole genome shotgun (WGS) entry which is preliminary data.</text>
</comment>